<comment type="similarity">
    <text evidence="1">Belongs to the ROK (NagC/XylR) family.</text>
</comment>
<feature type="compositionally biased region" description="Low complexity" evidence="2">
    <location>
        <begin position="370"/>
        <end position="383"/>
    </location>
</feature>
<evidence type="ECO:0000256" key="1">
    <source>
        <dbReference type="ARBA" id="ARBA00006479"/>
    </source>
</evidence>
<gene>
    <name evidence="4" type="ORF">BF93_12035</name>
</gene>
<dbReference type="InterPro" id="IPR036390">
    <property type="entry name" value="WH_DNA-bd_sf"/>
</dbReference>
<dbReference type="Proteomes" id="UP000023067">
    <property type="component" value="Unassembled WGS sequence"/>
</dbReference>
<dbReference type="InterPro" id="IPR000835">
    <property type="entry name" value="HTH_MarR-typ"/>
</dbReference>
<dbReference type="eggNOG" id="COG1940">
    <property type="taxonomic scope" value="Bacteria"/>
</dbReference>
<evidence type="ECO:0000313" key="4">
    <source>
        <dbReference type="EMBL" id="EWS82330.1"/>
    </source>
</evidence>
<keyword evidence="5" id="KW-1185">Reference proteome</keyword>
<sequence>MTTGTTRPLRGAEHEILRALRLQGPSTRAELVRRTGLSRATISAVTARLQAAGRVESAGTAPSRRGIGRTPERLALSVSGAVILGVEFGHRRVTVTAMDEAHHIEGTASAVHDQDEPWTRRIRAALRLLRDLGLAGRTILAVGLGVPGRIPDREAVARMLEQTFADQVAPQVRTDNNARLAGLAEAVWGAGRELQSFVYLRLMDGVGGALISQGAIYDGLHGTAGEFGHMTVDPTGPACRCGKRGCLEAYVSRERILAATAHRDLEALRAALDAGDARRRDIVAGAGHRIGVVLANACTALDVQGVVLGGDLLDLGDHLTDPLEAAFAANLMPERAARIALRTGRIRQVDGALGAIALVLRDPSITLSDAGSAPAAAEAGSPARPTDARPTDIGRKEAPVLRDQKGRLSS</sequence>
<comment type="caution">
    <text evidence="4">The sequence shown here is derived from an EMBL/GenBank/DDBJ whole genome shotgun (WGS) entry which is preliminary data.</text>
</comment>
<accession>Z9JVC4</accession>
<dbReference type="InterPro" id="IPR049874">
    <property type="entry name" value="ROK_cs"/>
</dbReference>
<dbReference type="GO" id="GO:0003700">
    <property type="term" value="F:DNA-binding transcription factor activity"/>
    <property type="evidence" value="ECO:0007669"/>
    <property type="project" value="InterPro"/>
</dbReference>
<evidence type="ECO:0000313" key="5">
    <source>
        <dbReference type="Proteomes" id="UP000023067"/>
    </source>
</evidence>
<dbReference type="Pfam" id="PF12802">
    <property type="entry name" value="MarR_2"/>
    <property type="match status" value="1"/>
</dbReference>
<dbReference type="RefSeq" id="WP_051486519.1">
    <property type="nucleotide sequence ID" value="NZ_KK069989.1"/>
</dbReference>
<feature type="domain" description="HTH marR-type" evidence="3">
    <location>
        <begin position="11"/>
        <end position="65"/>
    </location>
</feature>
<evidence type="ECO:0000259" key="3">
    <source>
        <dbReference type="Pfam" id="PF12802"/>
    </source>
</evidence>
<dbReference type="AlphaFoldDB" id="Z9JVC4"/>
<dbReference type="SUPFAM" id="SSF46785">
    <property type="entry name" value="Winged helix' DNA-binding domain"/>
    <property type="match status" value="1"/>
</dbReference>
<reference evidence="4 5" key="1">
    <citation type="submission" date="2014-02" db="EMBL/GenBank/DDBJ databases">
        <title>Genome sequence of Brachybacterium phenoliresistens strain W13A50.</title>
        <authorList>
            <person name="Wang X."/>
        </authorList>
    </citation>
    <scope>NUCLEOTIDE SEQUENCE [LARGE SCALE GENOMIC DNA]</scope>
    <source>
        <strain evidence="4 5">W13A50</strain>
    </source>
</reference>
<name>Z9JVC4_9MICO</name>
<dbReference type="Pfam" id="PF00480">
    <property type="entry name" value="ROK"/>
    <property type="match status" value="1"/>
</dbReference>
<dbReference type="PATRIC" id="fig|396014.3.peg.913"/>
<dbReference type="InterPro" id="IPR043129">
    <property type="entry name" value="ATPase_NBD"/>
</dbReference>
<dbReference type="STRING" id="396014.BF93_12035"/>
<evidence type="ECO:0000256" key="2">
    <source>
        <dbReference type="SAM" id="MobiDB-lite"/>
    </source>
</evidence>
<proteinExistence type="inferred from homology"/>
<dbReference type="InterPro" id="IPR000600">
    <property type="entry name" value="ROK"/>
</dbReference>
<dbReference type="PROSITE" id="PS01125">
    <property type="entry name" value="ROK"/>
    <property type="match status" value="1"/>
</dbReference>
<dbReference type="Gene3D" id="3.30.420.40">
    <property type="match status" value="2"/>
</dbReference>
<dbReference type="InterPro" id="IPR036388">
    <property type="entry name" value="WH-like_DNA-bd_sf"/>
</dbReference>
<dbReference type="HOGENOM" id="CLU_036604_13_3_11"/>
<feature type="region of interest" description="Disordered" evidence="2">
    <location>
        <begin position="369"/>
        <end position="410"/>
    </location>
</feature>
<dbReference type="PANTHER" id="PTHR18964:SF149">
    <property type="entry name" value="BIFUNCTIONAL UDP-N-ACETYLGLUCOSAMINE 2-EPIMERASE_N-ACETYLMANNOSAMINE KINASE"/>
    <property type="match status" value="1"/>
</dbReference>
<dbReference type="SUPFAM" id="SSF53067">
    <property type="entry name" value="Actin-like ATPase domain"/>
    <property type="match status" value="2"/>
</dbReference>
<protein>
    <submittedName>
        <fullName evidence="4">Crp/Fnr family transcriptional regulator</fullName>
    </submittedName>
</protein>
<organism evidence="4 5">
    <name type="scientific">Brachybacterium phenoliresistens</name>
    <dbReference type="NCBI Taxonomy" id="396014"/>
    <lineage>
        <taxon>Bacteria</taxon>
        <taxon>Bacillati</taxon>
        <taxon>Actinomycetota</taxon>
        <taxon>Actinomycetes</taxon>
        <taxon>Micrococcales</taxon>
        <taxon>Dermabacteraceae</taxon>
        <taxon>Brachybacterium</taxon>
    </lineage>
</organism>
<feature type="compositionally biased region" description="Basic and acidic residues" evidence="2">
    <location>
        <begin position="386"/>
        <end position="410"/>
    </location>
</feature>
<dbReference type="EMBL" id="JDYK01000003">
    <property type="protein sequence ID" value="EWS82330.1"/>
    <property type="molecule type" value="Genomic_DNA"/>
</dbReference>
<dbReference type="Gene3D" id="1.10.10.10">
    <property type="entry name" value="Winged helix-like DNA-binding domain superfamily/Winged helix DNA-binding domain"/>
    <property type="match status" value="1"/>
</dbReference>
<dbReference type="PANTHER" id="PTHR18964">
    <property type="entry name" value="ROK (REPRESSOR, ORF, KINASE) FAMILY"/>
    <property type="match status" value="1"/>
</dbReference>